<reference evidence="3" key="1">
    <citation type="submission" date="2018-07" db="EMBL/GenBank/DDBJ databases">
        <authorList>
            <consortium name="Genoscope - CEA"/>
            <person name="William W."/>
        </authorList>
    </citation>
    <scope>NUCLEOTIDE SEQUENCE</scope>
    <source>
        <strain evidence="3">IK1</strain>
    </source>
</reference>
<dbReference type="InterPro" id="IPR029063">
    <property type="entry name" value="SAM-dependent_MTases_sf"/>
</dbReference>
<keyword evidence="1" id="KW-0472">Membrane</keyword>
<gene>
    <name evidence="3" type="ORF">TRIP_E160202</name>
</gene>
<organism evidence="3">
    <name type="scientific">uncultured Spirochaetota bacterium</name>
    <dbReference type="NCBI Taxonomy" id="460511"/>
    <lineage>
        <taxon>Bacteria</taxon>
        <taxon>Pseudomonadati</taxon>
        <taxon>Spirochaetota</taxon>
        <taxon>environmental samples</taxon>
    </lineage>
</organism>
<dbReference type="PANTHER" id="PTHR43861:SF1">
    <property type="entry name" value="TRANS-ACONITATE 2-METHYLTRANSFERASE"/>
    <property type="match status" value="1"/>
</dbReference>
<evidence type="ECO:0000256" key="1">
    <source>
        <dbReference type="SAM" id="Phobius"/>
    </source>
</evidence>
<feature type="domain" description="Methyltransferase type 11" evidence="2">
    <location>
        <begin position="329"/>
        <end position="424"/>
    </location>
</feature>
<dbReference type="Gene3D" id="3.40.50.150">
    <property type="entry name" value="Vaccinia Virus protein VP39"/>
    <property type="match status" value="1"/>
</dbReference>
<dbReference type="GO" id="GO:0008168">
    <property type="term" value="F:methyltransferase activity"/>
    <property type="evidence" value="ECO:0007669"/>
    <property type="project" value="UniProtKB-KW"/>
</dbReference>
<accession>A0A652ZT72</accession>
<keyword evidence="1" id="KW-0812">Transmembrane</keyword>
<evidence type="ECO:0000313" key="3">
    <source>
        <dbReference type="EMBL" id="VBB38978.1"/>
    </source>
</evidence>
<dbReference type="AlphaFoldDB" id="A0A652ZT72"/>
<sequence>MSENDNLPPLDLQTVIDLVFTGTFLTSTSQENREVGKYFFCDYFTQLRLRYKDDNRCQLFLDQIEPSIGSTLRAFAVEKLNYKNKINPIESFFASQKNILQSQQGSASILLSLKAFSKSGYLFFTFLLSTLAGSLSSVLFYLKYNDILRTLFIFLIVCQIFILAISFIINLTNKFRFKRLLKENEKNLEKYWKESYDKYESALFDLIISCIRATEQYYPQHKTFFDGHLFPRPELPYLPPNNCDVLTPSRRSIQEIMFQLQDIIRSRISVKPQFKKTEWVLNRIDYRKLGSTYDTIVQSVKKLWKNRNSVLDDRHKEFLKAINKKGRILDIGCGFGRDVKYFDDEGFESTGIDFSIEMIKEGKRLYGKKIKLKYGDILNLEGEFPKEYFDGIWCRGVLFHYNEREVKFIINYCSRILKTNGVIYLQLSRGDGTIIKNISSTDKVAIYYYHSEDSLINIGKKFNLSLLSNLSTENDVCLILKK</sequence>
<feature type="transmembrane region" description="Helical" evidence="1">
    <location>
        <begin position="121"/>
        <end position="142"/>
    </location>
</feature>
<dbReference type="GO" id="GO:0032259">
    <property type="term" value="P:methylation"/>
    <property type="evidence" value="ECO:0007669"/>
    <property type="project" value="UniProtKB-KW"/>
</dbReference>
<evidence type="ECO:0000259" key="2">
    <source>
        <dbReference type="Pfam" id="PF08241"/>
    </source>
</evidence>
<proteinExistence type="predicted"/>
<feature type="transmembrane region" description="Helical" evidence="1">
    <location>
        <begin position="148"/>
        <end position="172"/>
    </location>
</feature>
<protein>
    <recommendedName>
        <fullName evidence="2">Methyltransferase type 11 domain-containing protein</fullName>
    </recommendedName>
</protein>
<dbReference type="PANTHER" id="PTHR43861">
    <property type="entry name" value="TRANS-ACONITATE 2-METHYLTRANSFERASE-RELATED"/>
    <property type="match status" value="1"/>
</dbReference>
<dbReference type="InterPro" id="IPR013216">
    <property type="entry name" value="Methyltransf_11"/>
</dbReference>
<dbReference type="Pfam" id="PF08241">
    <property type="entry name" value="Methyltransf_11"/>
    <property type="match status" value="1"/>
</dbReference>
<keyword evidence="1" id="KW-1133">Transmembrane helix</keyword>
<name>A0A652ZT72_9SPIR</name>
<dbReference type="CDD" id="cd02440">
    <property type="entry name" value="AdoMet_MTases"/>
    <property type="match status" value="1"/>
</dbReference>
<dbReference type="EMBL" id="UPXP01000008">
    <property type="protein sequence ID" value="VBB38978.1"/>
    <property type="molecule type" value="Genomic_DNA"/>
</dbReference>
<dbReference type="SUPFAM" id="SSF53335">
    <property type="entry name" value="S-adenosyl-L-methionine-dependent methyltransferases"/>
    <property type="match status" value="1"/>
</dbReference>